<dbReference type="PANTHER" id="PTHR47505">
    <property type="entry name" value="DNA UTILIZATION PROTEIN YHGH"/>
    <property type="match status" value="1"/>
</dbReference>
<comment type="similarity">
    <text evidence="1">Belongs to the ComF/GntX family.</text>
</comment>
<reference evidence="3 4" key="1">
    <citation type="submission" date="2023-11" db="EMBL/GenBank/DDBJ databases">
        <title>MicrobeMod: A computational toolkit for identifying prokaryotic methylation and restriction-modification with nanopore sequencing.</title>
        <authorList>
            <person name="Crits-Christoph A."/>
            <person name="Kang S.C."/>
            <person name="Lee H."/>
            <person name="Ostrov N."/>
        </authorList>
    </citation>
    <scope>NUCLEOTIDE SEQUENCE [LARGE SCALE GENOMIC DNA]</scope>
    <source>
        <strain evidence="3 4">ATCC 49870</strain>
    </source>
</reference>
<dbReference type="CDD" id="cd06223">
    <property type="entry name" value="PRTases_typeI"/>
    <property type="match status" value="1"/>
</dbReference>
<evidence type="ECO:0000313" key="4">
    <source>
        <dbReference type="Proteomes" id="UP001327459"/>
    </source>
</evidence>
<dbReference type="InterPro" id="IPR000836">
    <property type="entry name" value="PRTase_dom"/>
</dbReference>
<evidence type="ECO:0000259" key="2">
    <source>
        <dbReference type="Pfam" id="PF18912"/>
    </source>
</evidence>
<dbReference type="InterPro" id="IPR029057">
    <property type="entry name" value="PRTase-like"/>
</dbReference>
<evidence type="ECO:0000313" key="3">
    <source>
        <dbReference type="EMBL" id="WQH16736.1"/>
    </source>
</evidence>
<dbReference type="SUPFAM" id="SSF53271">
    <property type="entry name" value="PRTase-like"/>
    <property type="match status" value="1"/>
</dbReference>
<dbReference type="EMBL" id="CP140153">
    <property type="protein sequence ID" value="WQH16736.1"/>
    <property type="molecule type" value="Genomic_DNA"/>
</dbReference>
<name>A0ABZ0YZX4_9GAMM</name>
<feature type="domain" description="Double zinc ribbon" evidence="2">
    <location>
        <begin position="15"/>
        <end position="70"/>
    </location>
</feature>
<organism evidence="3 4">
    <name type="scientific">Guyparkeria halophila</name>
    <dbReference type="NCBI Taxonomy" id="47960"/>
    <lineage>
        <taxon>Bacteria</taxon>
        <taxon>Pseudomonadati</taxon>
        <taxon>Pseudomonadota</taxon>
        <taxon>Gammaproteobacteria</taxon>
        <taxon>Chromatiales</taxon>
        <taxon>Thioalkalibacteraceae</taxon>
        <taxon>Guyparkeria</taxon>
    </lineage>
</organism>
<dbReference type="PANTHER" id="PTHR47505:SF1">
    <property type="entry name" value="DNA UTILIZATION PROTEIN YHGH"/>
    <property type="match status" value="1"/>
</dbReference>
<protein>
    <submittedName>
        <fullName evidence="3">ComF family protein</fullName>
    </submittedName>
</protein>
<dbReference type="Pfam" id="PF18912">
    <property type="entry name" value="DZR_2"/>
    <property type="match status" value="1"/>
</dbReference>
<accession>A0ABZ0YZX4</accession>
<keyword evidence="4" id="KW-1185">Reference proteome</keyword>
<proteinExistence type="inferred from homology"/>
<gene>
    <name evidence="3" type="ORF">SR882_02205</name>
</gene>
<dbReference type="RefSeq" id="WP_322521725.1">
    <property type="nucleotide sequence ID" value="NZ_CP140153.1"/>
</dbReference>
<sequence>MEWKPSRRRRWFDAPCHLCGLDTVDADGLCPDCRREWRAGLGRPRCRACGLILAGDPTAGAGDETCAACVGRQSPFERVIAAVDLDPAVRALIHRLKYRQDFSVVPLLQATLVEAVAQQVPAVGPDALVPMPLHPRQRRRRGFNQAWLLADGVARATGVPLLRHGVRRVRDTGSLTALSARARRGALRGAFVAEGAIPRHVAIIDDVLTTGASAQALAAALHRGGASAVSVWALARTP</sequence>
<evidence type="ECO:0000256" key="1">
    <source>
        <dbReference type="ARBA" id="ARBA00008007"/>
    </source>
</evidence>
<dbReference type="Proteomes" id="UP001327459">
    <property type="component" value="Chromosome"/>
</dbReference>
<dbReference type="InterPro" id="IPR051910">
    <property type="entry name" value="ComF/GntX_DNA_util-trans"/>
</dbReference>
<dbReference type="InterPro" id="IPR044005">
    <property type="entry name" value="DZR_2"/>
</dbReference>
<dbReference type="Gene3D" id="3.40.50.2020">
    <property type="match status" value="1"/>
</dbReference>